<evidence type="ECO:0008006" key="5">
    <source>
        <dbReference type="Google" id="ProtNLM"/>
    </source>
</evidence>
<evidence type="ECO:0000256" key="2">
    <source>
        <dbReference type="SAM" id="SignalP"/>
    </source>
</evidence>
<protein>
    <recommendedName>
        <fullName evidence="5">Secreted protein</fullName>
    </recommendedName>
</protein>
<dbReference type="AlphaFoldDB" id="A0A5B7HSW0"/>
<feature type="compositionally biased region" description="Polar residues" evidence="1">
    <location>
        <begin position="137"/>
        <end position="153"/>
    </location>
</feature>
<evidence type="ECO:0000313" key="4">
    <source>
        <dbReference type="Proteomes" id="UP000324222"/>
    </source>
</evidence>
<accession>A0A5B7HSW0</accession>
<dbReference type="EMBL" id="VSRR010033079">
    <property type="protein sequence ID" value="MPC71544.1"/>
    <property type="molecule type" value="Genomic_DNA"/>
</dbReference>
<reference evidence="3 4" key="1">
    <citation type="submission" date="2019-05" db="EMBL/GenBank/DDBJ databases">
        <title>Another draft genome of Portunus trituberculatus and its Hox gene families provides insights of decapod evolution.</title>
        <authorList>
            <person name="Jeong J.-H."/>
            <person name="Song I."/>
            <person name="Kim S."/>
            <person name="Choi T."/>
            <person name="Kim D."/>
            <person name="Ryu S."/>
            <person name="Kim W."/>
        </authorList>
    </citation>
    <scope>NUCLEOTIDE SEQUENCE [LARGE SCALE GENOMIC DNA]</scope>
    <source>
        <tissue evidence="3">Muscle</tissue>
    </source>
</reference>
<keyword evidence="2" id="KW-0732">Signal</keyword>
<feature type="region of interest" description="Disordered" evidence="1">
    <location>
        <begin position="124"/>
        <end position="153"/>
    </location>
</feature>
<gene>
    <name evidence="3" type="ORF">E2C01_065822</name>
</gene>
<sequence length="153" mass="17093">MLKTALTVWHHHLARFTVSLYFIVHFTASLGGHQTPGSNARSHPVCPWSTQPLTFILLLTPGQQQPSWKCGQRRVTTSSASAVNASHTLPNIRRKEYETSAAQHPKTWQGISIDYQPQHTMPFRQSVPFTIPPLPSRSPTQASRALQPPSTLH</sequence>
<proteinExistence type="predicted"/>
<evidence type="ECO:0000313" key="3">
    <source>
        <dbReference type="EMBL" id="MPC71544.1"/>
    </source>
</evidence>
<organism evidence="3 4">
    <name type="scientific">Portunus trituberculatus</name>
    <name type="common">Swimming crab</name>
    <name type="synonym">Neptunus trituberculatus</name>
    <dbReference type="NCBI Taxonomy" id="210409"/>
    <lineage>
        <taxon>Eukaryota</taxon>
        <taxon>Metazoa</taxon>
        <taxon>Ecdysozoa</taxon>
        <taxon>Arthropoda</taxon>
        <taxon>Crustacea</taxon>
        <taxon>Multicrustacea</taxon>
        <taxon>Malacostraca</taxon>
        <taxon>Eumalacostraca</taxon>
        <taxon>Eucarida</taxon>
        <taxon>Decapoda</taxon>
        <taxon>Pleocyemata</taxon>
        <taxon>Brachyura</taxon>
        <taxon>Eubrachyura</taxon>
        <taxon>Portunoidea</taxon>
        <taxon>Portunidae</taxon>
        <taxon>Portuninae</taxon>
        <taxon>Portunus</taxon>
    </lineage>
</organism>
<feature type="signal peptide" evidence="2">
    <location>
        <begin position="1"/>
        <end position="29"/>
    </location>
</feature>
<feature type="chain" id="PRO_5023119084" description="Secreted protein" evidence="2">
    <location>
        <begin position="30"/>
        <end position="153"/>
    </location>
</feature>
<evidence type="ECO:0000256" key="1">
    <source>
        <dbReference type="SAM" id="MobiDB-lite"/>
    </source>
</evidence>
<keyword evidence="4" id="KW-1185">Reference proteome</keyword>
<comment type="caution">
    <text evidence="3">The sequence shown here is derived from an EMBL/GenBank/DDBJ whole genome shotgun (WGS) entry which is preliminary data.</text>
</comment>
<name>A0A5B7HSW0_PORTR</name>
<dbReference type="Proteomes" id="UP000324222">
    <property type="component" value="Unassembled WGS sequence"/>
</dbReference>